<proteinExistence type="predicted"/>
<name>A0A0E9U4R1_ANGAN</name>
<dbReference type="AlphaFoldDB" id="A0A0E9U4R1"/>
<feature type="signal peptide" evidence="1">
    <location>
        <begin position="1"/>
        <end position="15"/>
    </location>
</feature>
<protein>
    <submittedName>
        <fullName evidence="2">Uncharacterized protein</fullName>
    </submittedName>
</protein>
<keyword evidence="1" id="KW-0732">Signal</keyword>
<feature type="chain" id="PRO_5012700808" evidence="1">
    <location>
        <begin position="16"/>
        <end position="51"/>
    </location>
</feature>
<organism evidence="2">
    <name type="scientific">Anguilla anguilla</name>
    <name type="common">European freshwater eel</name>
    <name type="synonym">Muraena anguilla</name>
    <dbReference type="NCBI Taxonomy" id="7936"/>
    <lineage>
        <taxon>Eukaryota</taxon>
        <taxon>Metazoa</taxon>
        <taxon>Chordata</taxon>
        <taxon>Craniata</taxon>
        <taxon>Vertebrata</taxon>
        <taxon>Euteleostomi</taxon>
        <taxon>Actinopterygii</taxon>
        <taxon>Neopterygii</taxon>
        <taxon>Teleostei</taxon>
        <taxon>Anguilliformes</taxon>
        <taxon>Anguillidae</taxon>
        <taxon>Anguilla</taxon>
    </lineage>
</organism>
<sequence length="51" mass="5774">MYACFFSAHFVASLCFPCCLVSFNCDHFQSGNIFQLLCVSFDNTMCLTFAK</sequence>
<accession>A0A0E9U4R1</accession>
<reference evidence="2" key="1">
    <citation type="submission" date="2014-11" db="EMBL/GenBank/DDBJ databases">
        <authorList>
            <person name="Amaro Gonzalez C."/>
        </authorList>
    </citation>
    <scope>NUCLEOTIDE SEQUENCE</scope>
</reference>
<evidence type="ECO:0000313" key="2">
    <source>
        <dbReference type="EMBL" id="JAH60722.1"/>
    </source>
</evidence>
<evidence type="ECO:0000256" key="1">
    <source>
        <dbReference type="SAM" id="SignalP"/>
    </source>
</evidence>
<reference evidence="2" key="2">
    <citation type="journal article" date="2015" name="Fish Shellfish Immunol.">
        <title>Early steps in the European eel (Anguilla anguilla)-Vibrio vulnificus interaction in the gills: Role of the RtxA13 toxin.</title>
        <authorList>
            <person name="Callol A."/>
            <person name="Pajuelo D."/>
            <person name="Ebbesson L."/>
            <person name="Teles M."/>
            <person name="MacKenzie S."/>
            <person name="Amaro C."/>
        </authorList>
    </citation>
    <scope>NUCLEOTIDE SEQUENCE</scope>
</reference>
<dbReference type="EMBL" id="GBXM01047855">
    <property type="protein sequence ID" value="JAH60722.1"/>
    <property type="molecule type" value="Transcribed_RNA"/>
</dbReference>